<sequence length="427" mass="46692">MSKQNIIMKIISLKIVAGCVILLLILACKKTLSQQSPAAETLSMAEVTSNAVTSIAHPGMLHNATDFIRMTTNVNAGTQPWLSGWNKLVANPHSSSTYTPRPVKTIVRGTPANKAPENYILACQDAAAAYQEALRWKIKGDVACGNNAIKIMNAWAKTCTSIDGDSNADLAAGLQGYQWANAAEIMRDYSGWGPDDFKAFKNWMLNVYYPVSYDFLNRHNGTCNTHYWLNWDMSNMCTVLAIGILCDDTAKVNYAINYYKNNGVGNGYIGRVCAAVYPNGMSQPQEAGRDQGHASMIVPLLGAFCTMATNQGKNLLDYNPWNEVNPRLLGASEYVASYNMDSTNTVPYTPYNNCDNVNQTAISSNGRGTIRPGWELIYNYYVKFKGKAAPFTTQFAAKVRPEGGGGDYGTTSGSYDQLGFGTLTFSR</sequence>
<dbReference type="SUPFAM" id="SSF48230">
    <property type="entry name" value="Chondroitin AC/alginate lyase"/>
    <property type="match status" value="1"/>
</dbReference>
<protein>
    <recommendedName>
        <fullName evidence="3">Alginate lyase domain-containing protein</fullName>
    </recommendedName>
</protein>
<organism evidence="4 5">
    <name type="scientific">Mucilaginibacter polytrichastri</name>
    <dbReference type="NCBI Taxonomy" id="1302689"/>
    <lineage>
        <taxon>Bacteria</taxon>
        <taxon>Pseudomonadati</taxon>
        <taxon>Bacteroidota</taxon>
        <taxon>Sphingobacteriia</taxon>
        <taxon>Sphingobacteriales</taxon>
        <taxon>Sphingobacteriaceae</taxon>
        <taxon>Mucilaginibacter</taxon>
    </lineage>
</organism>
<dbReference type="GO" id="GO:0042597">
    <property type="term" value="C:periplasmic space"/>
    <property type="evidence" value="ECO:0007669"/>
    <property type="project" value="InterPro"/>
</dbReference>
<proteinExistence type="predicted"/>
<dbReference type="Proteomes" id="UP000186720">
    <property type="component" value="Unassembled WGS sequence"/>
</dbReference>
<evidence type="ECO:0000313" key="5">
    <source>
        <dbReference type="Proteomes" id="UP000186720"/>
    </source>
</evidence>
<dbReference type="InterPro" id="IPR008929">
    <property type="entry name" value="Chondroitin_lyas"/>
</dbReference>
<evidence type="ECO:0000256" key="2">
    <source>
        <dbReference type="ARBA" id="ARBA00023239"/>
    </source>
</evidence>
<evidence type="ECO:0000259" key="3">
    <source>
        <dbReference type="Pfam" id="PF05426"/>
    </source>
</evidence>
<evidence type="ECO:0000313" key="4">
    <source>
        <dbReference type="EMBL" id="OKS87016.1"/>
    </source>
</evidence>
<reference evidence="4 5" key="1">
    <citation type="submission" date="2016-11" db="EMBL/GenBank/DDBJ databases">
        <title>Whole Genome Sequencing of Mucilaginibacter polytrichastri RG4-7(T) isolated from the moss sample.</title>
        <authorList>
            <person name="Li Y."/>
        </authorList>
    </citation>
    <scope>NUCLEOTIDE SEQUENCE [LARGE SCALE GENOMIC DNA]</scope>
    <source>
        <strain evidence="4 5">RG4-7</strain>
    </source>
</reference>
<comment type="caution">
    <text evidence="4">The sequence shown here is derived from an EMBL/GenBank/DDBJ whole genome shotgun (WGS) entry which is preliminary data.</text>
</comment>
<dbReference type="PROSITE" id="PS51257">
    <property type="entry name" value="PROKAR_LIPOPROTEIN"/>
    <property type="match status" value="1"/>
</dbReference>
<dbReference type="EMBL" id="MPPL01000001">
    <property type="protein sequence ID" value="OKS87016.1"/>
    <property type="molecule type" value="Genomic_DNA"/>
</dbReference>
<evidence type="ECO:0000256" key="1">
    <source>
        <dbReference type="ARBA" id="ARBA00022729"/>
    </source>
</evidence>
<dbReference type="Pfam" id="PF05426">
    <property type="entry name" value="Alginate_lyase"/>
    <property type="match status" value="1"/>
</dbReference>
<keyword evidence="2" id="KW-0456">Lyase</keyword>
<dbReference type="InterPro" id="IPR008397">
    <property type="entry name" value="Alginate_lyase_dom"/>
</dbReference>
<dbReference type="STRING" id="1302689.RG47T_2474"/>
<dbReference type="AlphaFoldDB" id="A0A1Q5ZZ44"/>
<feature type="domain" description="Alginate lyase" evidence="3">
    <location>
        <begin position="112"/>
        <end position="338"/>
    </location>
</feature>
<dbReference type="Gene3D" id="1.50.10.100">
    <property type="entry name" value="Chondroitin AC/alginate lyase"/>
    <property type="match status" value="1"/>
</dbReference>
<accession>A0A1Q5ZZ44</accession>
<keyword evidence="5" id="KW-1185">Reference proteome</keyword>
<name>A0A1Q5ZZ44_9SPHI</name>
<gene>
    <name evidence="4" type="ORF">RG47T_2474</name>
</gene>
<dbReference type="OrthoDB" id="222550at2"/>
<dbReference type="GO" id="GO:0016829">
    <property type="term" value="F:lyase activity"/>
    <property type="evidence" value="ECO:0007669"/>
    <property type="project" value="UniProtKB-KW"/>
</dbReference>
<keyword evidence="1" id="KW-0732">Signal</keyword>